<organism evidence="2 3">
    <name type="scientific">Acetobacter ascendens</name>
    <dbReference type="NCBI Taxonomy" id="481146"/>
    <lineage>
        <taxon>Bacteria</taxon>
        <taxon>Pseudomonadati</taxon>
        <taxon>Pseudomonadota</taxon>
        <taxon>Alphaproteobacteria</taxon>
        <taxon>Acetobacterales</taxon>
        <taxon>Acetobacteraceae</taxon>
        <taxon>Acetobacter</taxon>
    </lineage>
</organism>
<keyword evidence="2" id="KW-0614">Plasmid</keyword>
<protein>
    <recommendedName>
        <fullName evidence="1">Protein CR006 P-loop domain-containing protein</fullName>
    </recommendedName>
</protein>
<dbReference type="InterPro" id="IPR027417">
    <property type="entry name" value="P-loop_NTPase"/>
</dbReference>
<dbReference type="SUPFAM" id="SSF52540">
    <property type="entry name" value="P-loop containing nucleoside triphosphate hydrolases"/>
    <property type="match status" value="1"/>
</dbReference>
<dbReference type="Proteomes" id="UP000195633">
    <property type="component" value="Plasmid pAP1447-1"/>
</dbReference>
<name>A0A1Y0V184_9PROT</name>
<reference evidence="2 3" key="1">
    <citation type="submission" date="2017-05" db="EMBL/GenBank/DDBJ databases">
        <title>Genome sequence of Acetobacter pasteurianus subsp. ascendens strain SRCM101447.</title>
        <authorList>
            <person name="Cho S.H."/>
        </authorList>
    </citation>
    <scope>NUCLEOTIDE SEQUENCE [LARGE SCALE GENOMIC DNA]</scope>
    <source>
        <strain evidence="2 3">SRCM101447</strain>
        <plasmid evidence="3">Plasmid pap1447-1 sequence</plasmid>
    </source>
</reference>
<evidence type="ECO:0000259" key="1">
    <source>
        <dbReference type="Pfam" id="PF13166"/>
    </source>
</evidence>
<sequence length="755" mass="84733">MIEEMKIAGCASYSVEGQSLTDLRKINFIYGANGSGKTSISRVIAAPANHSDCTIRWANERPLECLVYNADFVERNFRSSLPGIFTLGEHDAAVLDQIESARKKIAEIERDINARNIVLHGADGTGGKLRERSTLRENIENECWKVKNRYDADFQSAFAGVRNSKARFCDKILSERASNQAALHSLNDLKKRAVVIFESGLTRENAVRVPDSAELTQLEALPILAKKVVGQGDVDITALIDRLGNSDWIKQGVGYFVKSTPQCPFCQQDVNADLAKRIGDYFDEAYDRDIAAIARLIAGYEAASTTYLQVLNEISQTSSRYIKADQLASLVERVAMRLALNRQHIARKQKEPSAVVVVEDNTDLFAEIRNFLTAANAAINEHNQAVDDIHNQKKILTAEIWKYLLEENKSILDAYHSSKTAVDKAINGIEENLSIKRSQLAATQHTLRELEKGITSVQPTVSEINALLASFGFRGFKLATAGDQGNLYEIVRLDGSNAARTLSEGEKTFVTFLYFYYLIRGSVSESGITSNRVIVFDDPISSLDSDILFIVSSLIKRVFELSHARNSVIRQVFVLTHNIYFHKEVSFDPERKTKCRAHETFWIVKKIDDVSTLESFDHNPIKTSYELLWSEVRNENRSNLTIQNTLRRILENYFKILGNMDKDKIIEKFEGREKVICASLFSWVNDGSHSTHDDLYVSTDTTTVDVYLDVFRRIFEETGHKQHYSMMMGTESVPIASVSPIETASPVTNSGQDAA</sequence>
<dbReference type="PANTHER" id="PTHR32182:SF22">
    <property type="entry name" value="ATP-DEPENDENT ENDONUCLEASE, OLD FAMILY-RELATED"/>
    <property type="match status" value="1"/>
</dbReference>
<evidence type="ECO:0000313" key="2">
    <source>
        <dbReference type="EMBL" id="ARW11841.1"/>
    </source>
</evidence>
<gene>
    <name evidence="2" type="ORF">S101447_02804</name>
</gene>
<proteinExistence type="predicted"/>
<feature type="domain" description="Protein CR006 P-loop" evidence="1">
    <location>
        <begin position="10"/>
        <end position="716"/>
    </location>
</feature>
<accession>A0A1Y0V184</accession>
<dbReference type="Pfam" id="PF13166">
    <property type="entry name" value="AAA_13"/>
    <property type="match status" value="1"/>
</dbReference>
<dbReference type="InterPro" id="IPR026866">
    <property type="entry name" value="CR006_AAA"/>
</dbReference>
<evidence type="ECO:0000313" key="3">
    <source>
        <dbReference type="Proteomes" id="UP000195633"/>
    </source>
</evidence>
<dbReference type="PANTHER" id="PTHR32182">
    <property type="entry name" value="DNA REPLICATION AND REPAIR PROTEIN RECF"/>
    <property type="match status" value="1"/>
</dbReference>
<dbReference type="EMBL" id="CP021525">
    <property type="protein sequence ID" value="ARW11841.1"/>
    <property type="molecule type" value="Genomic_DNA"/>
</dbReference>
<dbReference type="GO" id="GO:0006302">
    <property type="term" value="P:double-strand break repair"/>
    <property type="evidence" value="ECO:0007669"/>
    <property type="project" value="TreeGrafter"/>
</dbReference>
<dbReference type="Gene3D" id="3.40.50.300">
    <property type="entry name" value="P-loop containing nucleotide triphosphate hydrolases"/>
    <property type="match status" value="1"/>
</dbReference>
<dbReference type="AlphaFoldDB" id="A0A1Y0V184"/>
<dbReference type="RefSeq" id="WP_239427557.1">
    <property type="nucleotide sequence ID" value="NZ_CP021525.1"/>
</dbReference>
<geneLocation type="plasmid" evidence="3">
    <name>pap1447-1 sequence</name>
</geneLocation>
<dbReference type="GO" id="GO:0000731">
    <property type="term" value="P:DNA synthesis involved in DNA repair"/>
    <property type="evidence" value="ECO:0007669"/>
    <property type="project" value="TreeGrafter"/>
</dbReference>